<dbReference type="PROSITE" id="PS50842">
    <property type="entry name" value="EXPANSIN_EG45"/>
    <property type="match status" value="1"/>
</dbReference>
<evidence type="ECO:0000256" key="3">
    <source>
        <dbReference type="ARBA" id="ARBA00022525"/>
    </source>
</evidence>
<keyword evidence="7" id="KW-0812">Transmembrane</keyword>
<proteinExistence type="inferred from homology"/>
<comment type="caution">
    <text evidence="10">The sequence shown here is derived from an EMBL/GenBank/DDBJ whole genome shotgun (WGS) entry which is preliminary data.</text>
</comment>
<evidence type="ECO:0000313" key="11">
    <source>
        <dbReference type="Proteomes" id="UP000825935"/>
    </source>
</evidence>
<keyword evidence="11" id="KW-1185">Reference proteome</keyword>
<dbReference type="Proteomes" id="UP000825935">
    <property type="component" value="Chromosome 10"/>
</dbReference>
<evidence type="ECO:0000259" key="9">
    <source>
        <dbReference type="PROSITE" id="PS50843"/>
    </source>
</evidence>
<evidence type="ECO:0000313" key="10">
    <source>
        <dbReference type="EMBL" id="KAH7427537.1"/>
    </source>
</evidence>
<keyword evidence="3 6" id="KW-0964">Secreted</keyword>
<dbReference type="InterPro" id="IPR009009">
    <property type="entry name" value="RlpA-like_DPBB"/>
</dbReference>
<feature type="domain" description="Expansin-like EG45" evidence="8">
    <location>
        <begin position="145"/>
        <end position="253"/>
    </location>
</feature>
<dbReference type="GO" id="GO:0005576">
    <property type="term" value="C:extracellular region"/>
    <property type="evidence" value="ECO:0007669"/>
    <property type="project" value="InterPro"/>
</dbReference>
<keyword evidence="4" id="KW-0732">Signal</keyword>
<name>A0A8T2TVP1_CERRI</name>
<feature type="transmembrane region" description="Helical" evidence="7">
    <location>
        <begin position="100"/>
        <end position="121"/>
    </location>
</feature>
<evidence type="ECO:0000256" key="5">
    <source>
        <dbReference type="ARBA" id="ARBA00023136"/>
    </source>
</evidence>
<dbReference type="InterPro" id="IPR036749">
    <property type="entry name" value="Expansin_CBD_sf"/>
</dbReference>
<evidence type="ECO:0000259" key="8">
    <source>
        <dbReference type="PROSITE" id="PS50842"/>
    </source>
</evidence>
<evidence type="ECO:0000256" key="1">
    <source>
        <dbReference type="ARBA" id="ARBA00005392"/>
    </source>
</evidence>
<dbReference type="GO" id="GO:0016020">
    <property type="term" value="C:membrane"/>
    <property type="evidence" value="ECO:0007669"/>
    <property type="project" value="UniProtKB-SubCell"/>
</dbReference>
<dbReference type="PRINTS" id="PR01226">
    <property type="entry name" value="EXPANSIN"/>
</dbReference>
<dbReference type="OMA" id="GLCTEAY"/>
<dbReference type="GO" id="GO:0009664">
    <property type="term" value="P:plant-type cell wall organization"/>
    <property type="evidence" value="ECO:0007669"/>
    <property type="project" value="InterPro"/>
</dbReference>
<dbReference type="Gene3D" id="2.60.40.760">
    <property type="entry name" value="Expansin, cellulose-binding-like domain"/>
    <property type="match status" value="1"/>
</dbReference>
<dbReference type="InterPro" id="IPR007118">
    <property type="entry name" value="Expan_Lol_pI"/>
</dbReference>
<dbReference type="Gene3D" id="2.40.40.10">
    <property type="entry name" value="RlpA-like domain"/>
    <property type="match status" value="1"/>
</dbReference>
<comment type="subcellular location">
    <subcellularLocation>
        <location evidence="6">Secreted</location>
        <location evidence="6">Cell wall</location>
    </subcellularLocation>
    <subcellularLocation>
        <location evidence="6">Membrane</location>
        <topology evidence="6">Peripheral membrane protein</topology>
    </subcellularLocation>
</comment>
<comment type="similarity">
    <text evidence="1 6">Belongs to the expansin family. Expansin A subfamily.</text>
</comment>
<dbReference type="PROSITE" id="PS50843">
    <property type="entry name" value="EXPANSIN_CBD"/>
    <property type="match status" value="1"/>
</dbReference>
<gene>
    <name evidence="10" type="ORF">KP509_10G048600</name>
</gene>
<comment type="function">
    <text evidence="6">Causes loosening and extension of plant cell walls by disrupting non-covalent bonding between cellulose microfibrils and matrix glucans. No enzymatic activity has been found.</text>
</comment>
<dbReference type="InterPro" id="IPR007117">
    <property type="entry name" value="Expansin_CBD"/>
</dbReference>
<feature type="domain" description="Expansin-like CBD" evidence="9">
    <location>
        <begin position="263"/>
        <end position="342"/>
    </location>
</feature>
<keyword evidence="5 7" id="KW-0472">Membrane</keyword>
<protein>
    <recommendedName>
        <fullName evidence="6">Expansin</fullName>
    </recommendedName>
</protein>
<dbReference type="AlphaFoldDB" id="A0A8T2TVP1"/>
<evidence type="ECO:0000256" key="7">
    <source>
        <dbReference type="SAM" id="Phobius"/>
    </source>
</evidence>
<dbReference type="PANTHER" id="PTHR31867">
    <property type="entry name" value="EXPANSIN-A15"/>
    <property type="match status" value="1"/>
</dbReference>
<accession>A0A8T2TVP1</accession>
<dbReference type="SUPFAM" id="SSF50685">
    <property type="entry name" value="Barwin-like endoglucanases"/>
    <property type="match status" value="1"/>
</dbReference>
<evidence type="ECO:0000256" key="4">
    <source>
        <dbReference type="ARBA" id="ARBA00022729"/>
    </source>
</evidence>
<evidence type="ECO:0000256" key="6">
    <source>
        <dbReference type="RuleBase" id="RU365023"/>
    </source>
</evidence>
<dbReference type="PRINTS" id="PR01225">
    <property type="entry name" value="EXPANSNFAMLY"/>
</dbReference>
<keyword evidence="6" id="KW-0961">Cell wall biogenesis/degradation</keyword>
<sequence>MGGPRSDARRSGSQVFYAYTCTYKRKLSMAPRPCCCWLRFQSTASLSLSLSLDAAWALILAAGWNRRRFGRLWPTDMKRNAASSGLCTEAYGLYLFRLRLLRLLVLLVGVLATAGVCEGVYTPSLRWKKARATFYGGSDASGTMGGSCGYGDLYSTGYGTATAALSEVLYGGGATCGACFEVKCYGQSSGCVSGASVMVTATNFCPTGSLGGWCDPPNPHFDMAQPSFERIAAPVAGVIPVKYRRVQCVKSGGIKFTINGNANFNLVLVTNVGGAGDVDRVYVKGSRTGWQLMTRNWGSNWQISTNLLSQALSFNVVTSDGASCVSINVADSNWQYGQTFVGNQFP</sequence>
<dbReference type="Pfam" id="PF01357">
    <property type="entry name" value="Expansin_C"/>
    <property type="match status" value="1"/>
</dbReference>
<dbReference type="CDD" id="cd22274">
    <property type="entry name" value="DPBB_EXPA_N"/>
    <property type="match status" value="1"/>
</dbReference>
<dbReference type="SMART" id="SM00837">
    <property type="entry name" value="DPBB_1"/>
    <property type="match status" value="1"/>
</dbReference>
<dbReference type="EMBL" id="CM035415">
    <property type="protein sequence ID" value="KAH7427537.1"/>
    <property type="molecule type" value="Genomic_DNA"/>
</dbReference>
<dbReference type="InterPro" id="IPR036908">
    <property type="entry name" value="RlpA-like_sf"/>
</dbReference>
<evidence type="ECO:0000256" key="2">
    <source>
        <dbReference type="ARBA" id="ARBA00022512"/>
    </source>
</evidence>
<keyword evidence="7" id="KW-1133">Transmembrane helix</keyword>
<dbReference type="InterPro" id="IPR002963">
    <property type="entry name" value="Expansin"/>
</dbReference>
<dbReference type="SUPFAM" id="SSF49590">
    <property type="entry name" value="PHL pollen allergen"/>
    <property type="match status" value="1"/>
</dbReference>
<dbReference type="InterPro" id="IPR007112">
    <property type="entry name" value="Expansin/allergen_DPBB_dom"/>
</dbReference>
<reference evidence="10" key="1">
    <citation type="submission" date="2021-08" db="EMBL/GenBank/DDBJ databases">
        <title>WGS assembly of Ceratopteris richardii.</title>
        <authorList>
            <person name="Marchant D.B."/>
            <person name="Chen G."/>
            <person name="Jenkins J."/>
            <person name="Shu S."/>
            <person name="Leebens-Mack J."/>
            <person name="Grimwood J."/>
            <person name="Schmutz J."/>
            <person name="Soltis P."/>
            <person name="Soltis D."/>
            <person name="Chen Z.-H."/>
        </authorList>
    </citation>
    <scope>NUCLEOTIDE SEQUENCE</scope>
    <source>
        <strain evidence="10">Whitten #5841</strain>
        <tissue evidence="10">Leaf</tissue>
    </source>
</reference>
<organism evidence="10 11">
    <name type="scientific">Ceratopteris richardii</name>
    <name type="common">Triangle waterfern</name>
    <dbReference type="NCBI Taxonomy" id="49495"/>
    <lineage>
        <taxon>Eukaryota</taxon>
        <taxon>Viridiplantae</taxon>
        <taxon>Streptophyta</taxon>
        <taxon>Embryophyta</taxon>
        <taxon>Tracheophyta</taxon>
        <taxon>Polypodiopsida</taxon>
        <taxon>Polypodiidae</taxon>
        <taxon>Polypodiales</taxon>
        <taxon>Pteridineae</taxon>
        <taxon>Pteridaceae</taxon>
        <taxon>Parkerioideae</taxon>
        <taxon>Ceratopteris</taxon>
    </lineage>
</organism>
<dbReference type="Pfam" id="PF03330">
    <property type="entry name" value="DPBB_1"/>
    <property type="match status" value="1"/>
</dbReference>
<dbReference type="OrthoDB" id="5823761at2759"/>
<keyword evidence="2 6" id="KW-0134">Cell wall</keyword>